<evidence type="ECO:0000256" key="3">
    <source>
        <dbReference type="ARBA" id="ARBA00010171"/>
    </source>
</evidence>
<keyword evidence="8 11" id="KW-0175">Coiled coil</keyword>
<evidence type="ECO:0000256" key="11">
    <source>
        <dbReference type="SAM" id="Coils"/>
    </source>
</evidence>
<feature type="coiled-coil region" evidence="11">
    <location>
        <begin position="602"/>
        <end position="681"/>
    </location>
</feature>
<evidence type="ECO:0000256" key="4">
    <source>
        <dbReference type="ARBA" id="ARBA00018687"/>
    </source>
</evidence>
<evidence type="ECO:0000256" key="7">
    <source>
        <dbReference type="ARBA" id="ARBA00022840"/>
    </source>
</evidence>
<dbReference type="EMBL" id="NEDP02004255">
    <property type="protein sequence ID" value="OWF46168.1"/>
    <property type="molecule type" value="Genomic_DNA"/>
</dbReference>
<dbReference type="GO" id="GO:0003697">
    <property type="term" value="F:single-stranded DNA binding"/>
    <property type="evidence" value="ECO:0007669"/>
    <property type="project" value="TreeGrafter"/>
</dbReference>
<dbReference type="InterPro" id="IPR038729">
    <property type="entry name" value="Rad50/SbcC_AAA"/>
</dbReference>
<feature type="coiled-coil region" evidence="11">
    <location>
        <begin position="199"/>
        <end position="247"/>
    </location>
</feature>
<gene>
    <name evidence="13" type="ORF">KP79_PYT14871</name>
</gene>
<comment type="subunit">
    <text evidence="10">Forms a heterodimer with smc6. Component of the SMC5-SMC6 complex which consists at least of smc5, smc6, nsmce2, nsmce1 and nsmce4a.</text>
</comment>
<evidence type="ECO:0000256" key="8">
    <source>
        <dbReference type="ARBA" id="ARBA00023054"/>
    </source>
</evidence>
<dbReference type="GO" id="GO:0016887">
    <property type="term" value="F:ATP hydrolysis activity"/>
    <property type="evidence" value="ECO:0007669"/>
    <property type="project" value="InterPro"/>
</dbReference>
<dbReference type="Proteomes" id="UP000242188">
    <property type="component" value="Unassembled WGS sequence"/>
</dbReference>
<evidence type="ECO:0000256" key="10">
    <source>
        <dbReference type="ARBA" id="ARBA00063886"/>
    </source>
</evidence>
<keyword evidence="5" id="KW-0158">Chromosome</keyword>
<keyword evidence="14" id="KW-1185">Reference proteome</keyword>
<dbReference type="STRING" id="6573.A0A210QBR8"/>
<evidence type="ECO:0000313" key="14">
    <source>
        <dbReference type="Proteomes" id="UP000242188"/>
    </source>
</evidence>
<dbReference type="SUPFAM" id="SSF52540">
    <property type="entry name" value="P-loop containing nucleoside triphosphate hydrolases"/>
    <property type="match status" value="1"/>
</dbReference>
<proteinExistence type="inferred from homology"/>
<feature type="coiled-coil region" evidence="11">
    <location>
        <begin position="350"/>
        <end position="432"/>
    </location>
</feature>
<organism evidence="13 14">
    <name type="scientific">Mizuhopecten yessoensis</name>
    <name type="common">Japanese scallop</name>
    <name type="synonym">Patinopecten yessoensis</name>
    <dbReference type="NCBI Taxonomy" id="6573"/>
    <lineage>
        <taxon>Eukaryota</taxon>
        <taxon>Metazoa</taxon>
        <taxon>Spiralia</taxon>
        <taxon>Lophotrochozoa</taxon>
        <taxon>Mollusca</taxon>
        <taxon>Bivalvia</taxon>
        <taxon>Autobranchia</taxon>
        <taxon>Pteriomorphia</taxon>
        <taxon>Pectinida</taxon>
        <taxon>Pectinoidea</taxon>
        <taxon>Pectinidae</taxon>
        <taxon>Mizuhopecten</taxon>
    </lineage>
</organism>
<dbReference type="FunFam" id="3.40.50.300:FF:000793">
    <property type="entry name" value="Structural maintenance of chromosomes protein 5"/>
    <property type="match status" value="1"/>
</dbReference>
<dbReference type="OrthoDB" id="10254973at2759"/>
<dbReference type="Gene3D" id="3.40.50.300">
    <property type="entry name" value="P-loop containing nucleotide triphosphate hydrolases"/>
    <property type="match status" value="2"/>
</dbReference>
<name>A0A210QBR8_MIZYE</name>
<dbReference type="AlphaFoldDB" id="A0A210QBR8"/>
<accession>A0A210QBR8</accession>
<dbReference type="InterPro" id="IPR027417">
    <property type="entry name" value="P-loop_NTPase"/>
</dbReference>
<dbReference type="GO" id="GO:0005634">
    <property type="term" value="C:nucleus"/>
    <property type="evidence" value="ECO:0007669"/>
    <property type="project" value="UniProtKB-SubCell"/>
</dbReference>
<evidence type="ECO:0000313" key="13">
    <source>
        <dbReference type="EMBL" id="OWF46168.1"/>
    </source>
</evidence>
<dbReference type="GO" id="GO:0030915">
    <property type="term" value="C:Smc5-Smc6 complex"/>
    <property type="evidence" value="ECO:0007669"/>
    <property type="project" value="TreeGrafter"/>
</dbReference>
<dbReference type="GO" id="GO:0000724">
    <property type="term" value="P:double-strand break repair via homologous recombination"/>
    <property type="evidence" value="ECO:0007669"/>
    <property type="project" value="TreeGrafter"/>
</dbReference>
<dbReference type="Pfam" id="PF13476">
    <property type="entry name" value="AAA_23"/>
    <property type="match status" value="1"/>
</dbReference>
<reference evidence="13 14" key="1">
    <citation type="journal article" date="2017" name="Nat. Ecol. Evol.">
        <title>Scallop genome provides insights into evolution of bilaterian karyotype and development.</title>
        <authorList>
            <person name="Wang S."/>
            <person name="Zhang J."/>
            <person name="Jiao W."/>
            <person name="Li J."/>
            <person name="Xun X."/>
            <person name="Sun Y."/>
            <person name="Guo X."/>
            <person name="Huan P."/>
            <person name="Dong B."/>
            <person name="Zhang L."/>
            <person name="Hu X."/>
            <person name="Sun X."/>
            <person name="Wang J."/>
            <person name="Zhao C."/>
            <person name="Wang Y."/>
            <person name="Wang D."/>
            <person name="Huang X."/>
            <person name="Wang R."/>
            <person name="Lv J."/>
            <person name="Li Y."/>
            <person name="Zhang Z."/>
            <person name="Liu B."/>
            <person name="Lu W."/>
            <person name="Hui Y."/>
            <person name="Liang J."/>
            <person name="Zhou Z."/>
            <person name="Hou R."/>
            <person name="Li X."/>
            <person name="Liu Y."/>
            <person name="Li H."/>
            <person name="Ning X."/>
            <person name="Lin Y."/>
            <person name="Zhao L."/>
            <person name="Xing Q."/>
            <person name="Dou J."/>
            <person name="Li Y."/>
            <person name="Mao J."/>
            <person name="Guo H."/>
            <person name="Dou H."/>
            <person name="Li T."/>
            <person name="Mu C."/>
            <person name="Jiang W."/>
            <person name="Fu Q."/>
            <person name="Fu X."/>
            <person name="Miao Y."/>
            <person name="Liu J."/>
            <person name="Yu Q."/>
            <person name="Li R."/>
            <person name="Liao H."/>
            <person name="Li X."/>
            <person name="Kong Y."/>
            <person name="Jiang Z."/>
            <person name="Chourrout D."/>
            <person name="Li R."/>
            <person name="Bao Z."/>
        </authorList>
    </citation>
    <scope>NUCLEOTIDE SEQUENCE [LARGE SCALE GENOMIC DNA]</scope>
    <source>
        <strain evidence="13 14">PY_sf001</strain>
    </source>
</reference>
<evidence type="ECO:0000256" key="6">
    <source>
        <dbReference type="ARBA" id="ARBA00022741"/>
    </source>
</evidence>
<dbReference type="PANTHER" id="PTHR45916">
    <property type="entry name" value="STRUCTURAL MAINTENANCE OF CHROMOSOMES PROTEIN 5"/>
    <property type="match status" value="1"/>
</dbReference>
<dbReference type="PANTHER" id="PTHR45916:SF1">
    <property type="entry name" value="STRUCTURAL MAINTENANCE OF CHROMOSOMES PROTEIN 5"/>
    <property type="match status" value="1"/>
</dbReference>
<evidence type="ECO:0000256" key="2">
    <source>
        <dbReference type="ARBA" id="ARBA00004286"/>
    </source>
</evidence>
<feature type="coiled-coil region" evidence="11">
    <location>
        <begin position="724"/>
        <end position="758"/>
    </location>
</feature>
<evidence type="ECO:0000259" key="12">
    <source>
        <dbReference type="Pfam" id="PF13476"/>
    </source>
</evidence>
<evidence type="ECO:0000256" key="9">
    <source>
        <dbReference type="ARBA" id="ARBA00023242"/>
    </source>
</evidence>
<dbReference type="FunFam" id="3.40.50.300:FF:001301">
    <property type="entry name" value="Structural maintenance of chromosomes 5"/>
    <property type="match status" value="1"/>
</dbReference>
<keyword evidence="6" id="KW-0547">Nucleotide-binding</keyword>
<comment type="subcellular location">
    <subcellularLocation>
        <location evidence="2">Chromosome</location>
    </subcellularLocation>
    <subcellularLocation>
        <location evidence="1">Nucleus</location>
    </subcellularLocation>
</comment>
<comment type="caution">
    <text evidence="13">The sequence shown here is derived from an EMBL/GenBank/DDBJ whole genome shotgun (WGS) entry which is preliminary data.</text>
</comment>
<feature type="domain" description="Rad50/SbcC-type AAA" evidence="12">
    <location>
        <begin position="39"/>
        <end position="240"/>
    </location>
</feature>
<evidence type="ECO:0000256" key="1">
    <source>
        <dbReference type="ARBA" id="ARBA00004123"/>
    </source>
</evidence>
<keyword evidence="7" id="KW-0067">ATP-binding</keyword>
<dbReference type="GO" id="GO:0005524">
    <property type="term" value="F:ATP binding"/>
    <property type="evidence" value="ECO:0007669"/>
    <property type="project" value="UniProtKB-KW"/>
</dbReference>
<protein>
    <recommendedName>
        <fullName evidence="4">Structural maintenance of chromosomes protein 5</fullName>
    </recommendedName>
</protein>
<feature type="coiled-coil region" evidence="11">
    <location>
        <begin position="818"/>
        <end position="855"/>
    </location>
</feature>
<sequence length="1026" mass="120021">MAAVRRKRPIDAIHAEASQRREQKSTKSNMEYVEGAIVRIKLENILTYDSVEFQTGPYLNVIIGPNGTGKSTIVCAICLGLGGKIGLLGRAQQAAEFIKYGKQKGIIELELFNTDGDNYVIVREIHRNNQSQWNVNGRGATLKAVEELVMSKNIQVGNLCQFLPQEKVADFAKMTQEELLENTEKAVGPPDMYENHMKLKEARNESRSLKQGFENLEERLAQNINKNSRLEQDVKNFQERERHLEKVEILQKKRPWIEYDEKRKAYDVVKRDRDSKMDSLKQAKVQFEPLQRRLDEIAAKKEKADLQMKQKTNSLRDFATKAQANSKEIEAATDKQNEILDDLNLKKTEENSRRKRIQDLQRQVDALQSEYQNTDEQENLQPLLEKATNEMRAVNRKMTQIHEEGEGIRRGIADLKRQVDGYQQELRRIQNVENKRMEILRGKDKDTYNAVLWYKENKHQFRGNVHLPMMLSINPKDASFAKYIEMHISAKDFQAFVFEDSEDYTNFMNMIRDEQKLKVNAVKVPQAPLSSFKPKYSIDHYRQYGFQGYLRDYMHCPEGVMRYLCAQYNVHAIPVGNRKTKDCIEDIKRDHPELRTFFTDDYQGFQDELKKQEEKYRDLQRQSKELEVRMNRLREEKKQLTQKKDQKKKLLSQIENKKQRIKTEEAEAINLQAEKERTKKKTRDINIKKCKSLQLMKGNTQKCLELIMGKVRLSLQHASIVKDQEIVEEELRDQSQHLVNLERSAEEAKLLVRQTKDSAKHLLDLAKRATRTAANAELSNELRERFEQYPATLDEIDAMIHEEQARADSLFQADKSIVKEYEARKKEIAALEAELEKRRRTMAGHQEEIERAKQQWLEPLKGLIDTINDNFSYFFSCMNCAGEIELHQPENQEDYEKYGVKIKVKFRDAESLRELTPHHQSGGERSVATVLYMMALQELAKCPFRCVDEINQGMDPVNERKVFELVVQTVCKKSSSQYFLLTPKLLPDLLYADNMTVLCVYNGPSMLNHTEWNLKKFLRRRRKIED</sequence>
<evidence type="ECO:0000256" key="5">
    <source>
        <dbReference type="ARBA" id="ARBA00022454"/>
    </source>
</evidence>
<comment type="similarity">
    <text evidence="3">Belongs to the SMC family. SMC5 subfamily.</text>
</comment>
<keyword evidence="9" id="KW-0539">Nucleus</keyword>